<accession>A0A6J2RXP4</accession>
<evidence type="ECO:0000313" key="3">
    <source>
        <dbReference type="Proteomes" id="UP000504630"/>
    </source>
</evidence>
<keyword evidence="1" id="KW-0511">Multifunctional enzyme</keyword>
<dbReference type="FunFam" id="3.30.70.270:FF:000020">
    <property type="entry name" value="Transposon Tf2-6 polyprotein-like Protein"/>
    <property type="match status" value="1"/>
</dbReference>
<dbReference type="SUPFAM" id="SSF56672">
    <property type="entry name" value="DNA/RNA polymerases"/>
    <property type="match status" value="1"/>
</dbReference>
<evidence type="ECO:0000313" key="4">
    <source>
        <dbReference type="RefSeq" id="XP_029314095.1"/>
    </source>
</evidence>
<dbReference type="GO" id="GO:0003824">
    <property type="term" value="F:catalytic activity"/>
    <property type="evidence" value="ECO:0007669"/>
    <property type="project" value="UniProtKB-KW"/>
</dbReference>
<dbReference type="RefSeq" id="XP_029314095.1">
    <property type="nucleotide sequence ID" value="XM_029458235.1"/>
</dbReference>
<dbReference type="Gene3D" id="3.30.70.270">
    <property type="match status" value="1"/>
</dbReference>
<dbReference type="InterPro" id="IPR043128">
    <property type="entry name" value="Rev_trsase/Diguanyl_cyclase"/>
</dbReference>
<dbReference type="Proteomes" id="UP000504630">
    <property type="component" value="Chromosome 20"/>
</dbReference>
<evidence type="ECO:0000256" key="1">
    <source>
        <dbReference type="ARBA" id="ARBA00023268"/>
    </source>
</evidence>
<dbReference type="PANTHER" id="PTHR37984">
    <property type="entry name" value="PROTEIN CBG26694"/>
    <property type="match status" value="1"/>
</dbReference>
<proteinExistence type="predicted"/>
<protein>
    <submittedName>
        <fullName evidence="4">Uncharacterized protein LOC115025772</fullName>
    </submittedName>
</protein>
<dbReference type="KEGG" id="cgob:115025772"/>
<keyword evidence="3" id="KW-1185">Reference proteome</keyword>
<dbReference type="InterPro" id="IPR043502">
    <property type="entry name" value="DNA/RNA_pol_sf"/>
</dbReference>
<organism evidence="3 4">
    <name type="scientific">Cottoperca gobio</name>
    <name type="common">Frogmouth</name>
    <name type="synonym">Aphritis gobio</name>
    <dbReference type="NCBI Taxonomy" id="56716"/>
    <lineage>
        <taxon>Eukaryota</taxon>
        <taxon>Metazoa</taxon>
        <taxon>Chordata</taxon>
        <taxon>Craniata</taxon>
        <taxon>Vertebrata</taxon>
        <taxon>Euteleostomi</taxon>
        <taxon>Actinopterygii</taxon>
        <taxon>Neopterygii</taxon>
        <taxon>Teleostei</taxon>
        <taxon>Neoteleostei</taxon>
        <taxon>Acanthomorphata</taxon>
        <taxon>Eupercaria</taxon>
        <taxon>Perciformes</taxon>
        <taxon>Notothenioidei</taxon>
        <taxon>Bovichtidae</taxon>
        <taxon>Cottoperca</taxon>
    </lineage>
</organism>
<dbReference type="InterPro" id="IPR050951">
    <property type="entry name" value="Retrovirus_Pol_polyprotein"/>
</dbReference>
<dbReference type="InterPro" id="IPR041577">
    <property type="entry name" value="RT_RNaseH_2"/>
</dbReference>
<dbReference type="GeneID" id="115025772"/>
<dbReference type="InParanoid" id="A0A6J2RXP4"/>
<gene>
    <name evidence="4" type="primary">LOC115025772</name>
</gene>
<dbReference type="AlphaFoldDB" id="A0A6J2RXP4"/>
<dbReference type="OrthoDB" id="8052860at2759"/>
<evidence type="ECO:0000259" key="2">
    <source>
        <dbReference type="Pfam" id="PF17919"/>
    </source>
</evidence>
<feature type="domain" description="Reverse transcriptase/retrotransposon-derived protein RNase H-like" evidence="2">
    <location>
        <begin position="57"/>
        <end position="107"/>
    </location>
</feature>
<dbReference type="PANTHER" id="PTHR37984:SF5">
    <property type="entry name" value="PROTEIN NYNRIN-LIKE"/>
    <property type="match status" value="1"/>
</dbReference>
<reference evidence="4" key="1">
    <citation type="submission" date="2025-08" db="UniProtKB">
        <authorList>
            <consortium name="RefSeq"/>
        </authorList>
    </citation>
    <scope>IDENTIFICATION</scope>
</reference>
<sequence>MDPAKVSAVANWPTPDSRKKVQQFLGFAHFYRRFIRNFSSVAAPLHVLTSSKVLFRWTPQADTAFQSLKEMFTTAPILTILDPLCQFVVEVDASNEGIGVPVAKVCGGQQDASVCLPVT</sequence>
<name>A0A6J2RXP4_COTGO</name>
<dbReference type="Pfam" id="PF17919">
    <property type="entry name" value="RT_RNaseH_2"/>
    <property type="match status" value="1"/>
</dbReference>